<evidence type="ECO:0000256" key="1">
    <source>
        <dbReference type="ARBA" id="ARBA00022574"/>
    </source>
</evidence>
<dbReference type="PANTHER" id="PTHR19871">
    <property type="entry name" value="BETA TRANSDUCIN-RELATED PROTEIN"/>
    <property type="match status" value="1"/>
</dbReference>
<accession>A0A3P7EBU2</accession>
<dbReference type="OMA" id="NICFICT"/>
<organism evidence="4 5">
    <name type="scientific">Wuchereria bancrofti</name>
    <dbReference type="NCBI Taxonomy" id="6293"/>
    <lineage>
        <taxon>Eukaryota</taxon>
        <taxon>Metazoa</taxon>
        <taxon>Ecdysozoa</taxon>
        <taxon>Nematoda</taxon>
        <taxon>Chromadorea</taxon>
        <taxon>Rhabditida</taxon>
        <taxon>Spirurina</taxon>
        <taxon>Spiruromorpha</taxon>
        <taxon>Filarioidea</taxon>
        <taxon>Onchocercidae</taxon>
        <taxon>Wuchereria</taxon>
    </lineage>
</organism>
<feature type="domain" description="NWD1/2-like winged helix-turn-helix" evidence="3">
    <location>
        <begin position="300"/>
        <end position="336"/>
    </location>
</feature>
<evidence type="ECO:0000313" key="4">
    <source>
        <dbReference type="EMBL" id="VDM13529.1"/>
    </source>
</evidence>
<name>A0A3P7EBU2_WUCBA</name>
<dbReference type="OrthoDB" id="5831558at2759"/>
<keyword evidence="2" id="KW-0677">Repeat</keyword>
<sequence length="442" mass="51070">MPAMPSNNEYSIAKAENDVHLAFAERQLPKKWIARENIDKMFDILINKSRGYFHILGNQFSGKTALLCQLYEVLIKRDRYVIIRFINLTSSSEYAHELWHNICMTLCALMGQDAELLIRSFYLSSTLTILKSLLEKLNRPVFVLIDDVNLIKYGRVMSNLDQQFRKCLSNLVLICTTDNPLTIPFMYQQPILYELPDFTTNDIMQYIKLNIGDNTLNKRQMDEIQNIVEANNNNIITAQLLLKQITDGTNCPFVGDIDEYFCHTENYNGVLFVRAFAQLLTVTPHGLTTLEILDALTMSGCLIVEFIYGNRLVYKWSHLFIINIAHRRYLTNQRELIKAHGIIAHLFADVNNTHSICSLLPSPNEIPTFPRPLKQDDGTVNIRKVRNLWYHLLHTGNMDDLKRFALCHFEYIEACIGACGIFHLLSIYEECCMQVLHHDIQV</sequence>
<dbReference type="InterPro" id="IPR057588">
    <property type="entry name" value="NWD1/2-like_WH"/>
</dbReference>
<dbReference type="EMBL" id="UYWW01004466">
    <property type="protein sequence ID" value="VDM13529.1"/>
    <property type="molecule type" value="Genomic_DNA"/>
</dbReference>
<dbReference type="InterPro" id="IPR027417">
    <property type="entry name" value="P-loop_NTPase"/>
</dbReference>
<dbReference type="AlphaFoldDB" id="A0A3P7EBU2"/>
<dbReference type="InParanoid" id="A0A3P7EBU2"/>
<evidence type="ECO:0000259" key="3">
    <source>
        <dbReference type="Pfam" id="PF25469"/>
    </source>
</evidence>
<gene>
    <name evidence="4" type="ORF">WBA_LOCUS6915</name>
</gene>
<keyword evidence="1" id="KW-0853">WD repeat</keyword>
<dbReference type="InterPro" id="IPR052752">
    <property type="entry name" value="NACHT-WD_repeat"/>
</dbReference>
<dbReference type="Gene3D" id="3.40.50.300">
    <property type="entry name" value="P-loop containing nucleotide triphosphate hydrolases"/>
    <property type="match status" value="1"/>
</dbReference>
<evidence type="ECO:0000313" key="5">
    <source>
        <dbReference type="Proteomes" id="UP000270924"/>
    </source>
</evidence>
<evidence type="ECO:0000256" key="2">
    <source>
        <dbReference type="ARBA" id="ARBA00022737"/>
    </source>
</evidence>
<dbReference type="Proteomes" id="UP000270924">
    <property type="component" value="Unassembled WGS sequence"/>
</dbReference>
<proteinExistence type="predicted"/>
<keyword evidence="5" id="KW-1185">Reference proteome</keyword>
<reference evidence="4 5" key="1">
    <citation type="submission" date="2018-11" db="EMBL/GenBank/DDBJ databases">
        <authorList>
            <consortium name="Pathogen Informatics"/>
        </authorList>
    </citation>
    <scope>NUCLEOTIDE SEQUENCE [LARGE SCALE GENOMIC DNA]</scope>
</reference>
<dbReference type="PANTHER" id="PTHR19871:SF38">
    <property type="entry name" value="PROTEIN QUI-1"/>
    <property type="match status" value="1"/>
</dbReference>
<feature type="domain" description="NWD1/2-like winged helix-turn-helix" evidence="3">
    <location>
        <begin position="238"/>
        <end position="299"/>
    </location>
</feature>
<dbReference type="Pfam" id="PF25469">
    <property type="entry name" value="WHD_NWD1"/>
    <property type="match status" value="2"/>
</dbReference>
<protein>
    <recommendedName>
        <fullName evidence="3">NWD1/2-like winged helix-turn-helix domain-containing protein</fullName>
    </recommendedName>
</protein>
<dbReference type="SUPFAM" id="SSF52540">
    <property type="entry name" value="P-loop containing nucleoside triphosphate hydrolases"/>
    <property type="match status" value="1"/>
</dbReference>